<name>A0A914YGN0_9BILA</name>
<keyword evidence="1" id="KW-1185">Reference proteome</keyword>
<evidence type="ECO:0000313" key="1">
    <source>
        <dbReference type="Proteomes" id="UP000887577"/>
    </source>
</evidence>
<organism evidence="1 2">
    <name type="scientific">Panagrolaimus superbus</name>
    <dbReference type="NCBI Taxonomy" id="310955"/>
    <lineage>
        <taxon>Eukaryota</taxon>
        <taxon>Metazoa</taxon>
        <taxon>Ecdysozoa</taxon>
        <taxon>Nematoda</taxon>
        <taxon>Chromadorea</taxon>
        <taxon>Rhabditida</taxon>
        <taxon>Tylenchina</taxon>
        <taxon>Panagrolaimomorpha</taxon>
        <taxon>Panagrolaimoidea</taxon>
        <taxon>Panagrolaimidae</taxon>
        <taxon>Panagrolaimus</taxon>
    </lineage>
</organism>
<dbReference type="WBParaSite" id="PSU_v2.g19467.t1">
    <property type="protein sequence ID" value="PSU_v2.g19467.t1"/>
    <property type="gene ID" value="PSU_v2.g19467"/>
</dbReference>
<evidence type="ECO:0000313" key="2">
    <source>
        <dbReference type="WBParaSite" id="PSU_v2.g19467.t1"/>
    </source>
</evidence>
<sequence>MVGAGFSLNAKKIEDSFNGMALWDDLKNELTKSLSHKGNLDNVDVLDIGQMYVKEYGRSHLDEALKDAIPDNNYEPDNLHFDLLRLPWSDVYTTIMTLF</sequence>
<reference evidence="2" key="1">
    <citation type="submission" date="2022-11" db="UniProtKB">
        <authorList>
            <consortium name="WormBaseParasite"/>
        </authorList>
    </citation>
    <scope>IDENTIFICATION</scope>
</reference>
<dbReference type="AlphaFoldDB" id="A0A914YGN0"/>
<protein>
    <submittedName>
        <fullName evidence="2">Uncharacterized protein</fullName>
    </submittedName>
</protein>
<dbReference type="Proteomes" id="UP000887577">
    <property type="component" value="Unplaced"/>
</dbReference>
<proteinExistence type="predicted"/>
<accession>A0A914YGN0</accession>